<dbReference type="EMBL" id="JACEIK010004110">
    <property type="protein sequence ID" value="MCD9644244.1"/>
    <property type="molecule type" value="Genomic_DNA"/>
</dbReference>
<gene>
    <name evidence="1" type="ORF">HAX54_032421</name>
</gene>
<reference evidence="1 2" key="1">
    <citation type="journal article" date="2021" name="BMC Genomics">
        <title>Datura genome reveals duplications of psychoactive alkaloid biosynthetic genes and high mutation rate following tissue culture.</title>
        <authorList>
            <person name="Rajewski A."/>
            <person name="Carter-House D."/>
            <person name="Stajich J."/>
            <person name="Litt A."/>
        </authorList>
    </citation>
    <scope>NUCLEOTIDE SEQUENCE [LARGE SCALE GENOMIC DNA]</scope>
    <source>
        <strain evidence="1">AR-01</strain>
    </source>
</reference>
<evidence type="ECO:0000313" key="2">
    <source>
        <dbReference type="Proteomes" id="UP000823775"/>
    </source>
</evidence>
<dbReference type="Proteomes" id="UP000823775">
    <property type="component" value="Unassembled WGS sequence"/>
</dbReference>
<protein>
    <submittedName>
        <fullName evidence="1">Uncharacterized protein</fullName>
    </submittedName>
</protein>
<organism evidence="1 2">
    <name type="scientific">Datura stramonium</name>
    <name type="common">Jimsonweed</name>
    <name type="synonym">Common thornapple</name>
    <dbReference type="NCBI Taxonomy" id="4076"/>
    <lineage>
        <taxon>Eukaryota</taxon>
        <taxon>Viridiplantae</taxon>
        <taxon>Streptophyta</taxon>
        <taxon>Embryophyta</taxon>
        <taxon>Tracheophyta</taxon>
        <taxon>Spermatophyta</taxon>
        <taxon>Magnoliopsida</taxon>
        <taxon>eudicotyledons</taxon>
        <taxon>Gunneridae</taxon>
        <taxon>Pentapetalae</taxon>
        <taxon>asterids</taxon>
        <taxon>lamiids</taxon>
        <taxon>Solanales</taxon>
        <taxon>Solanaceae</taxon>
        <taxon>Solanoideae</taxon>
        <taxon>Datureae</taxon>
        <taxon>Datura</taxon>
    </lineage>
</organism>
<proteinExistence type="predicted"/>
<sequence>MAGLVVFRPMVAGTDGKTMRRIEAWAGRLVVSRSQKKSRDRWVLVVFQPALGDSGKTMV</sequence>
<keyword evidence="2" id="KW-1185">Reference proteome</keyword>
<comment type="caution">
    <text evidence="1">The sequence shown here is derived from an EMBL/GenBank/DDBJ whole genome shotgun (WGS) entry which is preliminary data.</text>
</comment>
<feature type="non-terminal residue" evidence="1">
    <location>
        <position position="59"/>
    </location>
</feature>
<accession>A0ABS8VDU8</accession>
<evidence type="ECO:0000313" key="1">
    <source>
        <dbReference type="EMBL" id="MCD9644244.1"/>
    </source>
</evidence>
<name>A0ABS8VDU8_DATST</name>